<dbReference type="Proteomes" id="UP000616143">
    <property type="component" value="Unassembled WGS sequence"/>
</dbReference>
<keyword evidence="3" id="KW-1133">Transmembrane helix</keyword>
<dbReference type="InterPro" id="IPR029044">
    <property type="entry name" value="Nucleotide-diphossugar_trans"/>
</dbReference>
<feature type="transmembrane region" description="Helical" evidence="3">
    <location>
        <begin position="229"/>
        <end position="248"/>
    </location>
</feature>
<dbReference type="Proteomes" id="UP000276741">
    <property type="component" value="Chromosome"/>
</dbReference>
<evidence type="ECO:0000313" key="4">
    <source>
        <dbReference type="EMBL" id="BBD72986.1"/>
    </source>
</evidence>
<evidence type="ECO:0000256" key="1">
    <source>
        <dbReference type="ARBA" id="ARBA00022676"/>
    </source>
</evidence>
<keyword evidence="3" id="KW-0472">Membrane</keyword>
<reference evidence="5" key="4">
    <citation type="submission" date="2020-09" db="EMBL/GenBank/DDBJ databases">
        <authorList>
            <person name="Sun Q."/>
            <person name="Ohkuma M."/>
        </authorList>
    </citation>
    <scope>NUCLEOTIDE SEQUENCE</scope>
    <source>
        <strain evidence="5">JCM 31740</strain>
    </source>
</reference>
<reference evidence="6" key="2">
    <citation type="submission" date="2018-04" db="EMBL/GenBank/DDBJ databases">
        <title>Complete genome sequence of Sulfodiicoccus acidiphilus strain HS-1.</title>
        <authorList>
            <person name="Sakai H.D."/>
            <person name="Kurosawa N."/>
        </authorList>
    </citation>
    <scope>NUCLEOTIDE SEQUENCE [LARGE SCALE GENOMIC DNA]</scope>
    <source>
        <strain evidence="6">HS-1</strain>
    </source>
</reference>
<gene>
    <name evidence="5" type="ORF">GCM10007116_01820</name>
    <name evidence="4" type="ORF">HS1genome_1375</name>
</gene>
<evidence type="ECO:0000313" key="5">
    <source>
        <dbReference type="EMBL" id="GGT87545.1"/>
    </source>
</evidence>
<dbReference type="EMBL" id="AP018553">
    <property type="protein sequence ID" value="BBD72986.1"/>
    <property type="molecule type" value="Genomic_DNA"/>
</dbReference>
<keyword evidence="6" id="KW-1185">Reference proteome</keyword>
<dbReference type="SUPFAM" id="SSF53448">
    <property type="entry name" value="Nucleotide-diphospho-sugar transferases"/>
    <property type="match status" value="1"/>
</dbReference>
<feature type="transmembrane region" description="Helical" evidence="3">
    <location>
        <begin position="290"/>
        <end position="309"/>
    </location>
</feature>
<keyword evidence="3" id="KW-0812">Transmembrane</keyword>
<name>A0A348B484_9CREN</name>
<dbReference type="EMBL" id="BMQS01000002">
    <property type="protein sequence ID" value="GGT87545.1"/>
    <property type="molecule type" value="Genomic_DNA"/>
</dbReference>
<evidence type="ECO:0000313" key="6">
    <source>
        <dbReference type="Proteomes" id="UP000276741"/>
    </source>
</evidence>
<accession>A0A348B484</accession>
<dbReference type="Gene3D" id="3.90.550.10">
    <property type="entry name" value="Spore Coat Polysaccharide Biosynthesis Protein SpsA, Chain A"/>
    <property type="match status" value="1"/>
</dbReference>
<keyword evidence="2 4" id="KW-0808">Transferase</keyword>
<protein>
    <submittedName>
        <fullName evidence="4">Glycosyl transferase family 2</fullName>
    </submittedName>
</protein>
<dbReference type="AlphaFoldDB" id="A0A348B484"/>
<organism evidence="4 6">
    <name type="scientific">Sulfodiicoccus acidiphilus</name>
    <dbReference type="NCBI Taxonomy" id="1670455"/>
    <lineage>
        <taxon>Archaea</taxon>
        <taxon>Thermoproteota</taxon>
        <taxon>Thermoprotei</taxon>
        <taxon>Sulfolobales</taxon>
        <taxon>Sulfolobaceae</taxon>
        <taxon>Sulfodiicoccus</taxon>
    </lineage>
</organism>
<dbReference type="Pfam" id="PF13641">
    <property type="entry name" value="Glyco_tranf_2_3"/>
    <property type="match status" value="1"/>
</dbReference>
<proteinExistence type="predicted"/>
<evidence type="ECO:0000256" key="3">
    <source>
        <dbReference type="SAM" id="Phobius"/>
    </source>
</evidence>
<reference evidence="5" key="1">
    <citation type="journal article" date="2014" name="Int. J. Syst. Evol. Microbiol.">
        <title>Complete genome sequence of Corynebacterium casei LMG S-19264T (=DSM 44701T), isolated from a smear-ripened cheese.</title>
        <authorList>
            <consortium name="US DOE Joint Genome Institute (JGI-PGF)"/>
            <person name="Walter F."/>
            <person name="Albersmeier A."/>
            <person name="Kalinowski J."/>
            <person name="Ruckert C."/>
        </authorList>
    </citation>
    <scope>NUCLEOTIDE SEQUENCE</scope>
    <source>
        <strain evidence="5">JCM 31740</strain>
    </source>
</reference>
<dbReference type="KEGG" id="sacd:HS1genome_1375"/>
<keyword evidence="1" id="KW-0328">Glycosyltransferase</keyword>
<dbReference type="PANTHER" id="PTHR43630">
    <property type="entry name" value="POLY-BETA-1,6-N-ACETYL-D-GLUCOSAMINE SYNTHASE"/>
    <property type="match status" value="1"/>
</dbReference>
<dbReference type="PANTHER" id="PTHR43630:SF1">
    <property type="entry name" value="POLY-BETA-1,6-N-ACETYL-D-GLUCOSAMINE SYNTHASE"/>
    <property type="match status" value="1"/>
</dbReference>
<dbReference type="GO" id="GO:0016757">
    <property type="term" value="F:glycosyltransferase activity"/>
    <property type="evidence" value="ECO:0007669"/>
    <property type="project" value="UniProtKB-KW"/>
</dbReference>
<evidence type="ECO:0000256" key="2">
    <source>
        <dbReference type="ARBA" id="ARBA00022679"/>
    </source>
</evidence>
<sequence>MDALLNQDYDRSKYEVLVVESGSTDGTLNVCRKYEMNYDNVKCFHIQRKALNGKSEALNFAIKLSKGDVIGVFDADTMPRLDVLSYAAAKFKDPKVAGVQGRLLPFNVRDTVLARFASLEELLSEYALGGRARLGAFVSLEGTCMFIRRSVLEELGGWREDVLTEDFELSLRALSAGYTVVYSPSVLARREVVVRLRSLLKQRLRWYRGRLEVDITLLRMRRDVRAVDALLTIATPVVMIMYASTYFLPLVASLHVLQEASVAAGTSTVFTFLVTMMISRRHLIEPFYGLLSYLYVNLVIALNVAAVFLEVTRRRKVWVKTERAYQQKLNPGR</sequence>
<dbReference type="CDD" id="cd06423">
    <property type="entry name" value="CESA_like"/>
    <property type="match status" value="1"/>
</dbReference>
<reference evidence="4" key="3">
    <citation type="journal article" date="2019" name="BMC Res. Notes">
        <title>Complete genome sequence of the Sulfodiicoccus acidiphilus strain HS-1T, the first crenarchaeon that lacks polB3, isolated from an acidic hot spring in Ohwaku-dani, Hakone, Japan.</title>
        <authorList>
            <person name="Sakai H.D."/>
            <person name="Kurosawa N."/>
        </authorList>
    </citation>
    <scope>NUCLEOTIDE SEQUENCE</scope>
    <source>
        <strain evidence="4">HS-1</strain>
    </source>
</reference>